<accession>A0AAP4TWX6</accession>
<dbReference type="InterPro" id="IPR020103">
    <property type="entry name" value="PsdUridine_synth_cat_dom_sf"/>
</dbReference>
<evidence type="ECO:0000256" key="1">
    <source>
        <dbReference type="ARBA" id="ARBA00008348"/>
    </source>
</evidence>
<keyword evidence="2 6" id="KW-0413">Isomerase</keyword>
<dbReference type="SMART" id="SM00363">
    <property type="entry name" value="S4"/>
    <property type="match status" value="1"/>
</dbReference>
<dbReference type="InterPro" id="IPR018496">
    <property type="entry name" value="PsdUridine_synth_RsuA/RluB_CS"/>
</dbReference>
<comment type="catalytic activity">
    <reaction evidence="3">
        <text>uridine(35) in tRNA(Tyr) = pseudouridine(35) in tRNA(Tyr)</text>
        <dbReference type="Rhea" id="RHEA:60556"/>
        <dbReference type="Rhea" id="RHEA-COMP:15607"/>
        <dbReference type="Rhea" id="RHEA-COMP:15608"/>
        <dbReference type="ChEBI" id="CHEBI:65314"/>
        <dbReference type="ChEBI" id="CHEBI:65315"/>
    </reaction>
</comment>
<dbReference type="RefSeq" id="WP_303593508.1">
    <property type="nucleotide sequence ID" value="NZ_JAUORK010000006.1"/>
</dbReference>
<evidence type="ECO:0000256" key="6">
    <source>
        <dbReference type="RuleBase" id="RU003887"/>
    </source>
</evidence>
<dbReference type="EMBL" id="JAUORK010000006">
    <property type="protein sequence ID" value="MDO6671865.1"/>
    <property type="molecule type" value="Genomic_DNA"/>
</dbReference>
<dbReference type="InterPro" id="IPR042092">
    <property type="entry name" value="PsdUridine_s_RsuA/RluB/E/F_cat"/>
</dbReference>
<dbReference type="PROSITE" id="PS01149">
    <property type="entry name" value="PSI_RSU"/>
    <property type="match status" value="1"/>
</dbReference>
<feature type="compositionally biased region" description="Basic and acidic residues" evidence="7">
    <location>
        <begin position="266"/>
        <end position="283"/>
    </location>
</feature>
<evidence type="ECO:0000313" key="10">
    <source>
        <dbReference type="Proteomes" id="UP001170481"/>
    </source>
</evidence>
<dbReference type="EC" id="5.4.99.-" evidence="6"/>
<dbReference type="Gene3D" id="3.30.70.1560">
    <property type="entry name" value="Alpha-L RNA-binding motif"/>
    <property type="match status" value="1"/>
</dbReference>
<evidence type="ECO:0000256" key="3">
    <source>
        <dbReference type="ARBA" id="ARBA00036390"/>
    </source>
</evidence>
<dbReference type="PANTHER" id="PTHR47683">
    <property type="entry name" value="PSEUDOURIDINE SYNTHASE FAMILY PROTEIN-RELATED"/>
    <property type="match status" value="1"/>
</dbReference>
<dbReference type="Proteomes" id="UP001170481">
    <property type="component" value="Unassembled WGS sequence"/>
</dbReference>
<dbReference type="InterPro" id="IPR036986">
    <property type="entry name" value="S4_RNA-bd_sf"/>
</dbReference>
<reference evidence="9" key="1">
    <citation type="submission" date="2023-07" db="EMBL/GenBank/DDBJ databases">
        <title>Genome content predicts the carbon catabolic preferences of heterotrophic bacteria.</title>
        <authorList>
            <person name="Gralka M."/>
        </authorList>
    </citation>
    <scope>NUCLEOTIDE SEQUENCE</scope>
    <source>
        <strain evidence="9">C2R13</strain>
    </source>
</reference>
<evidence type="ECO:0000256" key="4">
    <source>
        <dbReference type="ARBA" id="ARBA00036535"/>
    </source>
</evidence>
<dbReference type="NCBIfam" id="TIGR00093">
    <property type="entry name" value="pseudouridine synthase"/>
    <property type="match status" value="1"/>
</dbReference>
<dbReference type="Pfam" id="PF00849">
    <property type="entry name" value="PseudoU_synth_2"/>
    <property type="match status" value="1"/>
</dbReference>
<feature type="compositionally biased region" description="Basic and acidic residues" evidence="7">
    <location>
        <begin position="292"/>
        <end position="307"/>
    </location>
</feature>
<dbReference type="AlphaFoldDB" id="A0AAP4TWX6"/>
<dbReference type="Gene3D" id="3.30.70.580">
    <property type="entry name" value="Pseudouridine synthase I, catalytic domain, N-terminal subdomain"/>
    <property type="match status" value="1"/>
</dbReference>
<dbReference type="InterPro" id="IPR002942">
    <property type="entry name" value="S4_RNA-bd"/>
</dbReference>
<feature type="compositionally biased region" description="Basic and acidic residues" evidence="7">
    <location>
        <begin position="318"/>
        <end position="343"/>
    </location>
</feature>
<feature type="compositionally biased region" description="Polar residues" evidence="7">
    <location>
        <begin position="382"/>
        <end position="407"/>
    </location>
</feature>
<dbReference type="CDD" id="cd00165">
    <property type="entry name" value="S4"/>
    <property type="match status" value="1"/>
</dbReference>
<dbReference type="GO" id="GO:0000455">
    <property type="term" value="P:enzyme-directed rRNA pseudouridine synthesis"/>
    <property type="evidence" value="ECO:0007669"/>
    <property type="project" value="UniProtKB-ARBA"/>
</dbReference>
<dbReference type="InterPro" id="IPR000748">
    <property type="entry name" value="PsdUridine_synth_RsuA/RluB/E/F"/>
</dbReference>
<dbReference type="InterPro" id="IPR020094">
    <property type="entry name" value="TruA/RsuA/RluB/E/F_N"/>
</dbReference>
<evidence type="ECO:0000256" key="2">
    <source>
        <dbReference type="ARBA" id="ARBA00023235"/>
    </source>
</evidence>
<feature type="region of interest" description="Disordered" evidence="7">
    <location>
        <begin position="238"/>
        <end position="447"/>
    </location>
</feature>
<protein>
    <recommendedName>
        <fullName evidence="6">Pseudouridine synthase</fullName>
        <ecNumber evidence="6">5.4.99.-</ecNumber>
    </recommendedName>
</protein>
<dbReference type="GO" id="GO:0003723">
    <property type="term" value="F:RNA binding"/>
    <property type="evidence" value="ECO:0007669"/>
    <property type="project" value="UniProtKB-KW"/>
</dbReference>
<dbReference type="Pfam" id="PF01479">
    <property type="entry name" value="S4"/>
    <property type="match status" value="1"/>
</dbReference>
<dbReference type="GO" id="GO:0160138">
    <property type="term" value="F:23S rRNA pseudouridine(2604) synthase activity"/>
    <property type="evidence" value="ECO:0007669"/>
    <property type="project" value="UniProtKB-EC"/>
</dbReference>
<dbReference type="NCBIfam" id="NF007784">
    <property type="entry name" value="PRK10475.1"/>
    <property type="match status" value="1"/>
</dbReference>
<dbReference type="PROSITE" id="PS50889">
    <property type="entry name" value="S4"/>
    <property type="match status" value="1"/>
</dbReference>
<feature type="compositionally biased region" description="Gly residues" evidence="7">
    <location>
        <begin position="434"/>
        <end position="447"/>
    </location>
</feature>
<keyword evidence="5" id="KW-0694">RNA-binding</keyword>
<evidence type="ECO:0000259" key="8">
    <source>
        <dbReference type="SMART" id="SM00363"/>
    </source>
</evidence>
<dbReference type="SUPFAM" id="SSF55120">
    <property type="entry name" value="Pseudouridine synthase"/>
    <property type="match status" value="1"/>
</dbReference>
<dbReference type="FunFam" id="3.10.290.10:FF:000003">
    <property type="entry name" value="Pseudouridine synthase"/>
    <property type="match status" value="1"/>
</dbReference>
<dbReference type="InterPro" id="IPR050343">
    <property type="entry name" value="RsuA_PseudoU_synthase"/>
</dbReference>
<dbReference type="CDD" id="cd02554">
    <property type="entry name" value="PseudoU_synth_RluF"/>
    <property type="match status" value="1"/>
</dbReference>
<gene>
    <name evidence="9" type="primary">rluF</name>
    <name evidence="9" type="ORF">Q4535_06985</name>
</gene>
<dbReference type="FunFam" id="3.30.70.1560:FF:000002">
    <property type="entry name" value="Pseudouridine synthase"/>
    <property type="match status" value="1"/>
</dbReference>
<dbReference type="InterPro" id="IPR006145">
    <property type="entry name" value="PsdUridine_synth_RsuA/RluA"/>
</dbReference>
<sequence>MTDRDASLTRLNKFISETGFCSRREADRYIAEGRVTINGVVPEMGTKVAPGDEVLVNGKPLKAKQEAVYLAFNKPVGITCTTERHVDGNIIDYIGHPKRIFPIGRLDKPSDGLIFLTSDGDIVNKILRAGNAHEKEYVVRVDKPINGDFLKRMAAGVPILDTITQPCRIEQISTYVFRIILTQGLNRQIRRMCEALGYEVFKLKRVRIMNVSLDGLGVGEWRYLTQREMADIQQMIEGSSGTEEASRLAAAPPPSQHATASRHQRAAQDTDAGRRSGTRRQEGGKSGSGQRSPDKRETRQRGADQRHPGQRSGAKQEGAGRRERSDERTTGRGNQEGRSDGRNSSRNATKSAGGAGKLASGLKPRTRGNASDGRNERGAANSKASVNKGSANSKASVNKGSANSKTAANKGGGSKSYGNTSSGKNSPTGKGASYKGGGSSNGGRGRR</sequence>
<evidence type="ECO:0000256" key="5">
    <source>
        <dbReference type="PROSITE-ProRule" id="PRU00182"/>
    </source>
</evidence>
<dbReference type="Gene3D" id="3.10.290.10">
    <property type="entry name" value="RNA-binding S4 domain"/>
    <property type="match status" value="1"/>
</dbReference>
<name>A0AAP4TWX6_9GAMM</name>
<evidence type="ECO:0000256" key="7">
    <source>
        <dbReference type="SAM" id="MobiDB-lite"/>
    </source>
</evidence>
<feature type="domain" description="RNA-binding S4" evidence="8">
    <location>
        <begin position="9"/>
        <end position="66"/>
    </location>
</feature>
<comment type="similarity">
    <text evidence="1 6">Belongs to the pseudouridine synthase RsuA family.</text>
</comment>
<dbReference type="SUPFAM" id="SSF55174">
    <property type="entry name" value="Alpha-L RNA-binding motif"/>
    <property type="match status" value="1"/>
</dbReference>
<proteinExistence type="inferred from homology"/>
<feature type="compositionally biased region" description="Polar residues" evidence="7">
    <location>
        <begin position="416"/>
        <end position="428"/>
    </location>
</feature>
<dbReference type="PANTHER" id="PTHR47683:SF2">
    <property type="entry name" value="RNA-BINDING S4 DOMAIN-CONTAINING PROTEIN"/>
    <property type="match status" value="1"/>
</dbReference>
<comment type="catalytic activity">
    <reaction evidence="4">
        <text>uridine(2604) in 23S rRNA = pseudouridine(2604) in 23S rRNA</text>
        <dbReference type="Rhea" id="RHEA:38875"/>
        <dbReference type="Rhea" id="RHEA-COMP:10093"/>
        <dbReference type="Rhea" id="RHEA-COMP:10094"/>
        <dbReference type="ChEBI" id="CHEBI:65314"/>
        <dbReference type="ChEBI" id="CHEBI:65315"/>
        <dbReference type="EC" id="5.4.99.21"/>
    </reaction>
</comment>
<evidence type="ECO:0000313" key="9">
    <source>
        <dbReference type="EMBL" id="MDO6671865.1"/>
    </source>
</evidence>
<comment type="caution">
    <text evidence="9">The sequence shown here is derived from an EMBL/GenBank/DDBJ whole genome shotgun (WGS) entry which is preliminary data.</text>
</comment>
<organism evidence="9 10">
    <name type="scientific">Cobetia amphilecti</name>
    <dbReference type="NCBI Taxonomy" id="1055104"/>
    <lineage>
        <taxon>Bacteria</taxon>
        <taxon>Pseudomonadati</taxon>
        <taxon>Pseudomonadota</taxon>
        <taxon>Gammaproteobacteria</taxon>
        <taxon>Oceanospirillales</taxon>
        <taxon>Halomonadaceae</taxon>
        <taxon>Cobetia</taxon>
    </lineage>
</organism>